<evidence type="ECO:0000256" key="9">
    <source>
        <dbReference type="RuleBase" id="RU364016"/>
    </source>
</evidence>
<reference evidence="10 11" key="1">
    <citation type="submission" date="2017-03" db="EMBL/GenBank/DDBJ databases">
        <title>Genome Survey of Euroglyphus maynei.</title>
        <authorList>
            <person name="Arlian L.G."/>
            <person name="Morgan M.S."/>
            <person name="Rider S.D."/>
        </authorList>
    </citation>
    <scope>NUCLEOTIDE SEQUENCE [LARGE SCALE GENOMIC DNA]</scope>
    <source>
        <strain evidence="10">Arlian Lab</strain>
        <tissue evidence="10">Whole body</tissue>
    </source>
</reference>
<dbReference type="AlphaFoldDB" id="A0A1Y3B545"/>
<dbReference type="Gene3D" id="3.90.550.10">
    <property type="entry name" value="Spore Coat Polysaccharide Biosynthesis Protein SpsA, Chain A"/>
    <property type="match status" value="1"/>
</dbReference>
<dbReference type="PANTHER" id="PTHR12369">
    <property type="entry name" value="CHONDROITIN SYNTHASE"/>
    <property type="match status" value="1"/>
</dbReference>
<evidence type="ECO:0000256" key="6">
    <source>
        <dbReference type="ARBA" id="ARBA00022989"/>
    </source>
</evidence>
<evidence type="ECO:0000256" key="1">
    <source>
        <dbReference type="ARBA" id="ARBA00004447"/>
    </source>
</evidence>
<evidence type="ECO:0000256" key="8">
    <source>
        <dbReference type="ARBA" id="ARBA00023136"/>
    </source>
</evidence>
<dbReference type="Pfam" id="PF05679">
    <property type="entry name" value="CHGN"/>
    <property type="match status" value="1"/>
</dbReference>
<evidence type="ECO:0000256" key="4">
    <source>
        <dbReference type="ARBA" id="ARBA00022692"/>
    </source>
</evidence>
<dbReference type="PANTHER" id="PTHR12369:SF11">
    <property type="entry name" value="HEXOSYLTRANSFERASE"/>
    <property type="match status" value="1"/>
</dbReference>
<keyword evidence="5 9" id="KW-0735">Signal-anchor</keyword>
<dbReference type="Proteomes" id="UP000194236">
    <property type="component" value="Unassembled WGS sequence"/>
</dbReference>
<comment type="caution">
    <text evidence="10">The sequence shown here is derived from an EMBL/GenBank/DDBJ whole genome shotgun (WGS) entry which is preliminary data.</text>
</comment>
<name>A0A1Y3B545_EURMA</name>
<evidence type="ECO:0000256" key="5">
    <source>
        <dbReference type="ARBA" id="ARBA00022968"/>
    </source>
</evidence>
<comment type="similarity">
    <text evidence="2 9">Belongs to the chondroitin N-acetylgalactosaminyltransferase family.</text>
</comment>
<dbReference type="InterPro" id="IPR029044">
    <property type="entry name" value="Nucleotide-diphossugar_trans"/>
</dbReference>
<evidence type="ECO:0000256" key="3">
    <source>
        <dbReference type="ARBA" id="ARBA00022679"/>
    </source>
</evidence>
<dbReference type="GO" id="GO:0047238">
    <property type="term" value="F:glucuronosyl-N-acetylgalactosaminyl-proteoglycan 4-beta-N-acetylgalactosaminyltransferase activity"/>
    <property type="evidence" value="ECO:0007669"/>
    <property type="project" value="TreeGrafter"/>
</dbReference>
<keyword evidence="7 9" id="KW-0333">Golgi apparatus</keyword>
<dbReference type="InterPro" id="IPR008428">
    <property type="entry name" value="Chond_GalNAc"/>
</dbReference>
<dbReference type="SUPFAM" id="SSF53448">
    <property type="entry name" value="Nucleotide-diphospho-sugar transferases"/>
    <property type="match status" value="1"/>
</dbReference>
<keyword evidence="11" id="KW-1185">Reference proteome</keyword>
<evidence type="ECO:0000256" key="7">
    <source>
        <dbReference type="ARBA" id="ARBA00023034"/>
    </source>
</evidence>
<proteinExistence type="inferred from homology"/>
<dbReference type="EC" id="2.4.1.-" evidence="9"/>
<dbReference type="GO" id="GO:0032580">
    <property type="term" value="C:Golgi cisterna membrane"/>
    <property type="evidence" value="ECO:0007669"/>
    <property type="project" value="UniProtKB-SubCell"/>
</dbReference>
<comment type="subcellular location">
    <subcellularLocation>
        <location evidence="1 9">Golgi apparatus</location>
        <location evidence="1 9">Golgi stack membrane</location>
        <topology evidence="1 9">Single-pass type II membrane protein</topology>
    </subcellularLocation>
</comment>
<gene>
    <name evidence="10" type="ORF">BLA29_014162</name>
</gene>
<keyword evidence="4" id="KW-0812">Transmembrane</keyword>
<dbReference type="EMBL" id="MUJZ01044035">
    <property type="protein sequence ID" value="OTF75033.1"/>
    <property type="molecule type" value="Genomic_DNA"/>
</dbReference>
<dbReference type="InterPro" id="IPR051227">
    <property type="entry name" value="CS_glycosyltransferase"/>
</dbReference>
<organism evidence="10 11">
    <name type="scientific">Euroglyphus maynei</name>
    <name type="common">Mayne's house dust mite</name>
    <dbReference type="NCBI Taxonomy" id="6958"/>
    <lineage>
        <taxon>Eukaryota</taxon>
        <taxon>Metazoa</taxon>
        <taxon>Ecdysozoa</taxon>
        <taxon>Arthropoda</taxon>
        <taxon>Chelicerata</taxon>
        <taxon>Arachnida</taxon>
        <taxon>Acari</taxon>
        <taxon>Acariformes</taxon>
        <taxon>Sarcoptiformes</taxon>
        <taxon>Astigmata</taxon>
        <taxon>Psoroptidia</taxon>
        <taxon>Analgoidea</taxon>
        <taxon>Pyroglyphidae</taxon>
        <taxon>Pyroglyphinae</taxon>
        <taxon>Euroglyphus</taxon>
    </lineage>
</organism>
<sequence length="110" mass="12922">MDSEEFGYWRQFGYGIVSVYNRDLIAVGGYDTDINGWGMEDVNLYDRFIQNNITIFRSVDPDLIHVYHRIHCDEQLSPQQYEMCLGTKFFSLDSIQTISSFIQQNHLLID</sequence>
<evidence type="ECO:0000313" key="10">
    <source>
        <dbReference type="EMBL" id="OTF75033.1"/>
    </source>
</evidence>
<keyword evidence="3 9" id="KW-0808">Transferase</keyword>
<keyword evidence="6" id="KW-1133">Transmembrane helix</keyword>
<keyword evidence="8" id="KW-0472">Membrane</keyword>
<accession>A0A1Y3B545</accession>
<dbReference type="OrthoDB" id="431432at2759"/>
<evidence type="ECO:0000313" key="11">
    <source>
        <dbReference type="Proteomes" id="UP000194236"/>
    </source>
</evidence>
<protein>
    <recommendedName>
        <fullName evidence="9">Hexosyltransferase</fullName>
        <ecNumber evidence="9">2.4.1.-</ecNumber>
    </recommendedName>
</protein>
<evidence type="ECO:0000256" key="2">
    <source>
        <dbReference type="ARBA" id="ARBA00009239"/>
    </source>
</evidence>